<gene>
    <name evidence="10" type="ORF">DFJ64_3548</name>
</gene>
<name>A0A3D9V8F6_THECX</name>
<dbReference type="SUPFAM" id="SSF49899">
    <property type="entry name" value="Concanavalin A-like lectins/glucanases"/>
    <property type="match status" value="2"/>
</dbReference>
<dbReference type="InterPro" id="IPR011040">
    <property type="entry name" value="Sialidase"/>
</dbReference>
<dbReference type="InterPro" id="IPR006558">
    <property type="entry name" value="LamG-like"/>
</dbReference>
<dbReference type="GO" id="GO:0009313">
    <property type="term" value="P:oligosaccharide catabolic process"/>
    <property type="evidence" value="ECO:0007669"/>
    <property type="project" value="TreeGrafter"/>
</dbReference>
<feature type="domain" description="Laminin G" evidence="8">
    <location>
        <begin position="696"/>
        <end position="827"/>
    </location>
</feature>
<dbReference type="GO" id="GO:0004308">
    <property type="term" value="F:exo-alpha-sialidase activity"/>
    <property type="evidence" value="ECO:0007669"/>
    <property type="project" value="UniProtKB-EC"/>
</dbReference>
<proteinExistence type="inferred from homology"/>
<evidence type="ECO:0000256" key="3">
    <source>
        <dbReference type="ARBA" id="ARBA00012733"/>
    </source>
</evidence>
<keyword evidence="11" id="KW-1185">Reference proteome</keyword>
<feature type="chain" id="PRO_5017699525" description="exo-alpha-sialidase" evidence="7">
    <location>
        <begin position="31"/>
        <end position="860"/>
    </location>
</feature>
<dbReference type="InterPro" id="IPR026856">
    <property type="entry name" value="Sialidase_fam"/>
</dbReference>
<dbReference type="CDD" id="cd00110">
    <property type="entry name" value="LamG"/>
    <property type="match status" value="2"/>
</dbReference>
<keyword evidence="4 7" id="KW-0732">Signal</keyword>
<sequence length="860" mass="93868">MSRRLLPALVLPALVLPAIPAALHPSPATASDAGSDRATVTTTSEPFFDEQVLYRRGEEGYSCFRIPAIVRTTDGTLLAFAEGRVTDCGDDGDIDLVVKRSTDGGATWSPLRVVLEGHGETRGNPMPVVDERTGRVVLFTTRNGPDPCANGCDRDPFVQISEDNGLTWSPARELPELKLPEWNHWYATGPVHGIQLKRGPHAGRLVISANHESYDAATGEHVYGVHLAYSDDGGETWRLGAIVDHSDGSVRPNETTLVELTDGRIYVNVREHGTDPGHRGYVTSSDGGETFDGPVRTVPELQAPTVQGALLRLRATDEGDAYDRILFSSPAHPASREAMTVRSSYDEARTWETWQEGKVINWGFSAYSDMVKLGEDTIGLLYEHGANDPYQEIRFARFNEAFLATPNGVPPNVPEPPAPGPRTPDLSPYGNDGYVRGGAQRGEGVFGSALVLDRIDDRVEIPYSPSLDLGDGDFTWSAWIRYTATSGSHAILWAYRVGISATPAVWLRAEPSQNRIRAFISTEEGNRSVASVGAYNDGEWHHVVLQRTKGRFVLRVDGAEVAATEAPPGSVTAGKDFGIWGVHVGQRLDGFDRFRGAIDEVRIYRRALSEAELERVRTRNTPIKGKLSLWLPFERVETPPPEPGATTPDLSSYGNHGYVRGGATLTEGRFGTGIGLDGEDDRVEVPYSDSLALGEDDFTWTVWIRYDATSGGHAILWAHQQGSGPTPQVWLRAEPASDRIRALIATAEGTATVASPSAYNDGEWHHVVLQRADERFVLWVDGTRVAETTAPSGSVTAADVDGLHVGQRLDGADRFRGTIDEVRIYRRALSPAELERIRHSNDAIGDGLVLWHPYSAIDPE</sequence>
<evidence type="ECO:0000313" key="11">
    <source>
        <dbReference type="Proteomes" id="UP000256485"/>
    </source>
</evidence>
<dbReference type="OrthoDB" id="7294637at2"/>
<dbReference type="Pfam" id="PF13088">
    <property type="entry name" value="BNR_2"/>
    <property type="match status" value="1"/>
</dbReference>
<dbReference type="InterPro" id="IPR013320">
    <property type="entry name" value="ConA-like_dom_sf"/>
</dbReference>
<protein>
    <recommendedName>
        <fullName evidence="3">exo-alpha-sialidase</fullName>
        <ecNumber evidence="3">3.2.1.18</ecNumber>
    </recommendedName>
</protein>
<dbReference type="RefSeq" id="WP_115851431.1">
    <property type="nucleotide sequence ID" value="NZ_QTUC01000001.1"/>
</dbReference>
<dbReference type="SUPFAM" id="SSF50939">
    <property type="entry name" value="Sialidases"/>
    <property type="match status" value="1"/>
</dbReference>
<evidence type="ECO:0000256" key="2">
    <source>
        <dbReference type="ARBA" id="ARBA00009348"/>
    </source>
</evidence>
<dbReference type="InterPro" id="IPR036278">
    <property type="entry name" value="Sialidase_sf"/>
</dbReference>
<dbReference type="CDD" id="cd15482">
    <property type="entry name" value="Sialidase_non-viral"/>
    <property type="match status" value="1"/>
</dbReference>
<dbReference type="InterPro" id="IPR001791">
    <property type="entry name" value="Laminin_G"/>
</dbReference>
<feature type="region of interest" description="Disordered" evidence="6">
    <location>
        <begin position="407"/>
        <end position="433"/>
    </location>
</feature>
<organism evidence="10 11">
    <name type="scientific">Thermasporomyces composti</name>
    <dbReference type="NCBI Taxonomy" id="696763"/>
    <lineage>
        <taxon>Bacteria</taxon>
        <taxon>Bacillati</taxon>
        <taxon>Actinomycetota</taxon>
        <taxon>Actinomycetes</taxon>
        <taxon>Propionibacteriales</taxon>
        <taxon>Nocardioidaceae</taxon>
        <taxon>Thermasporomyces</taxon>
    </lineage>
</organism>
<keyword evidence="5" id="KW-1015">Disulfide bond</keyword>
<feature type="signal peptide" evidence="7">
    <location>
        <begin position="1"/>
        <end position="30"/>
    </location>
</feature>
<dbReference type="AlphaFoldDB" id="A0A3D9V8F6"/>
<dbReference type="Gene3D" id="2.60.120.200">
    <property type="match status" value="2"/>
</dbReference>
<evidence type="ECO:0000259" key="9">
    <source>
        <dbReference type="SMART" id="SM00560"/>
    </source>
</evidence>
<dbReference type="GO" id="GO:0006689">
    <property type="term" value="P:ganglioside catabolic process"/>
    <property type="evidence" value="ECO:0007669"/>
    <property type="project" value="TreeGrafter"/>
</dbReference>
<evidence type="ECO:0000259" key="8">
    <source>
        <dbReference type="SMART" id="SM00282"/>
    </source>
</evidence>
<accession>A0A3D9V8F6</accession>
<feature type="domain" description="LamG-like jellyroll fold" evidence="9">
    <location>
        <begin position="472"/>
        <end position="611"/>
    </location>
</feature>
<dbReference type="Pfam" id="PF13385">
    <property type="entry name" value="Laminin_G_3"/>
    <property type="match status" value="2"/>
</dbReference>
<comment type="catalytic activity">
    <reaction evidence="1">
        <text>Hydrolysis of alpha-(2-&gt;3)-, alpha-(2-&gt;6)-, alpha-(2-&gt;8)- glycosidic linkages of terminal sialic acid residues in oligosaccharides, glycoproteins, glycolipids, colominic acid and synthetic substrates.</text>
        <dbReference type="EC" id="3.2.1.18"/>
    </reaction>
</comment>
<evidence type="ECO:0000256" key="6">
    <source>
        <dbReference type="SAM" id="MobiDB-lite"/>
    </source>
</evidence>
<dbReference type="EMBL" id="QTUC01000001">
    <property type="protein sequence ID" value="REF38078.1"/>
    <property type="molecule type" value="Genomic_DNA"/>
</dbReference>
<comment type="caution">
    <text evidence="10">The sequence shown here is derived from an EMBL/GenBank/DDBJ whole genome shotgun (WGS) entry which is preliminary data.</text>
</comment>
<feature type="domain" description="LamG-like jellyroll fold" evidence="9">
    <location>
        <begin position="696"/>
        <end position="832"/>
    </location>
</feature>
<evidence type="ECO:0000313" key="10">
    <source>
        <dbReference type="EMBL" id="REF38078.1"/>
    </source>
</evidence>
<evidence type="ECO:0000256" key="5">
    <source>
        <dbReference type="ARBA" id="ARBA00023157"/>
    </source>
</evidence>
<feature type="compositionally biased region" description="Pro residues" evidence="6">
    <location>
        <begin position="408"/>
        <end position="422"/>
    </location>
</feature>
<dbReference type="Proteomes" id="UP000256485">
    <property type="component" value="Unassembled WGS sequence"/>
</dbReference>
<dbReference type="SMART" id="SM00560">
    <property type="entry name" value="LamGL"/>
    <property type="match status" value="2"/>
</dbReference>
<dbReference type="EC" id="3.2.1.18" evidence="3"/>
<dbReference type="SMART" id="SM00282">
    <property type="entry name" value="LamG"/>
    <property type="match status" value="2"/>
</dbReference>
<dbReference type="PANTHER" id="PTHR10628:SF30">
    <property type="entry name" value="EXO-ALPHA-SIALIDASE"/>
    <property type="match status" value="1"/>
</dbReference>
<reference evidence="10 11" key="1">
    <citation type="submission" date="2018-08" db="EMBL/GenBank/DDBJ databases">
        <title>Sequencing the genomes of 1000 actinobacteria strains.</title>
        <authorList>
            <person name="Klenk H.-P."/>
        </authorList>
    </citation>
    <scope>NUCLEOTIDE SEQUENCE [LARGE SCALE GENOMIC DNA]</scope>
    <source>
        <strain evidence="10 11">DSM 22891</strain>
    </source>
</reference>
<evidence type="ECO:0000256" key="7">
    <source>
        <dbReference type="SAM" id="SignalP"/>
    </source>
</evidence>
<evidence type="ECO:0000256" key="4">
    <source>
        <dbReference type="ARBA" id="ARBA00022729"/>
    </source>
</evidence>
<comment type="similarity">
    <text evidence="2">Belongs to the glycosyl hydrolase 33 family.</text>
</comment>
<dbReference type="Gene3D" id="2.120.10.10">
    <property type="match status" value="1"/>
</dbReference>
<dbReference type="GO" id="GO:0005737">
    <property type="term" value="C:cytoplasm"/>
    <property type="evidence" value="ECO:0007669"/>
    <property type="project" value="TreeGrafter"/>
</dbReference>
<dbReference type="GO" id="GO:0016020">
    <property type="term" value="C:membrane"/>
    <property type="evidence" value="ECO:0007669"/>
    <property type="project" value="TreeGrafter"/>
</dbReference>
<dbReference type="PANTHER" id="PTHR10628">
    <property type="entry name" value="SIALIDASE"/>
    <property type="match status" value="1"/>
</dbReference>
<evidence type="ECO:0000256" key="1">
    <source>
        <dbReference type="ARBA" id="ARBA00000427"/>
    </source>
</evidence>
<feature type="domain" description="Laminin G" evidence="8">
    <location>
        <begin position="472"/>
        <end position="606"/>
    </location>
</feature>